<dbReference type="PANTHER" id="PTHR37539">
    <property type="entry name" value="SECRETED PROTEIN-RELATED"/>
    <property type="match status" value="1"/>
</dbReference>
<dbReference type="Proteomes" id="UP000236723">
    <property type="component" value="Unassembled WGS sequence"/>
</dbReference>
<dbReference type="EMBL" id="FNVO01000003">
    <property type="protein sequence ID" value="SEG08550.1"/>
    <property type="molecule type" value="Genomic_DNA"/>
</dbReference>
<name>A0A1H5XAR8_9ACTN</name>
<sequence length="417" mass="46189">MSREQRLAHPAWMTRGPWKATLRLAPGDIRATPSQLAAFRSFAQAGDPPADAVVEMMARLPGGAGRRLFEQAVEKGIDALGDPPRELVEFFAAVDAVPYWVDPDLLDRGARVVGRTGLLGLTMVMPCASLYGGYLASRANKTLMRTGYLDTMAPRRLAETAGWWVDVTTPGGLGRFEAGFQGTLRVRLMHAQVRAAMRRRDDWDHDTWDAPVNQVQLAGTLLLFSHVMLLGSRALGFQFSAADQAAVRHLWRYVGHLMGVDPGLLPATAADAWRLYWLEAATEFLPDEDSRRLGRALMDAAAPLLLTSRWQDSVPARHALTNYLFAYSRLILGRRNADFLGAPDNRLYRAAVLGTAATVFAAESARRVIPGVTGLCERLGQRQRTTMVRRLIREQHGDRSHSRYDTPGRPRNTAVRP</sequence>
<dbReference type="InterPro" id="IPR037473">
    <property type="entry name" value="Lcp-like"/>
</dbReference>
<dbReference type="GO" id="GO:0016491">
    <property type="term" value="F:oxidoreductase activity"/>
    <property type="evidence" value="ECO:0007669"/>
    <property type="project" value="InterPro"/>
</dbReference>
<keyword evidence="4" id="KW-1185">Reference proteome</keyword>
<evidence type="ECO:0000259" key="2">
    <source>
        <dbReference type="Pfam" id="PF09995"/>
    </source>
</evidence>
<dbReference type="OrthoDB" id="7614910at2"/>
<gene>
    <name evidence="3" type="ORF">SAMN04489712_103159</name>
</gene>
<evidence type="ECO:0000256" key="1">
    <source>
        <dbReference type="SAM" id="MobiDB-lite"/>
    </source>
</evidence>
<reference evidence="4" key="1">
    <citation type="submission" date="2016-10" db="EMBL/GenBank/DDBJ databases">
        <authorList>
            <person name="Varghese N."/>
            <person name="Submissions S."/>
        </authorList>
    </citation>
    <scope>NUCLEOTIDE SEQUENCE [LARGE SCALE GENOMIC DNA]</scope>
    <source>
        <strain evidence="4">DSM 43163</strain>
    </source>
</reference>
<dbReference type="InterPro" id="IPR018713">
    <property type="entry name" value="MPAB/Lcp_cat_dom"/>
</dbReference>
<feature type="compositionally biased region" description="Basic and acidic residues" evidence="1">
    <location>
        <begin position="394"/>
        <end position="408"/>
    </location>
</feature>
<feature type="region of interest" description="Disordered" evidence="1">
    <location>
        <begin position="394"/>
        <end position="417"/>
    </location>
</feature>
<proteinExistence type="predicted"/>
<dbReference type="AlphaFoldDB" id="A0A1H5XAR8"/>
<evidence type="ECO:0000313" key="4">
    <source>
        <dbReference type="Proteomes" id="UP000236723"/>
    </source>
</evidence>
<organism evidence="3 4">
    <name type="scientific">Thermomonospora echinospora</name>
    <dbReference type="NCBI Taxonomy" id="1992"/>
    <lineage>
        <taxon>Bacteria</taxon>
        <taxon>Bacillati</taxon>
        <taxon>Actinomycetota</taxon>
        <taxon>Actinomycetes</taxon>
        <taxon>Streptosporangiales</taxon>
        <taxon>Thermomonosporaceae</taxon>
        <taxon>Thermomonospora</taxon>
    </lineage>
</organism>
<protein>
    <recommendedName>
        <fullName evidence="2">ER-bound oxygenase mpaB/mpaB'/Rubber oxygenase catalytic domain-containing protein</fullName>
    </recommendedName>
</protein>
<feature type="domain" description="ER-bound oxygenase mpaB/mpaB'/Rubber oxygenase catalytic" evidence="2">
    <location>
        <begin position="121"/>
        <end position="353"/>
    </location>
</feature>
<dbReference type="PANTHER" id="PTHR37539:SF1">
    <property type="entry name" value="ER-BOUND OXYGENASE MPAB_MPAB'_RUBBER OXYGENASE CATALYTIC DOMAIN-CONTAINING PROTEIN"/>
    <property type="match status" value="1"/>
</dbReference>
<accession>A0A1H5XAR8</accession>
<evidence type="ECO:0000313" key="3">
    <source>
        <dbReference type="EMBL" id="SEG08550.1"/>
    </source>
</evidence>
<dbReference type="Pfam" id="PF09995">
    <property type="entry name" value="MPAB_Lcp_cat"/>
    <property type="match status" value="1"/>
</dbReference>